<feature type="region of interest" description="Disordered" evidence="1">
    <location>
        <begin position="14"/>
        <end position="56"/>
    </location>
</feature>
<feature type="compositionally biased region" description="Polar residues" evidence="1">
    <location>
        <begin position="41"/>
        <end position="51"/>
    </location>
</feature>
<evidence type="ECO:0000256" key="2">
    <source>
        <dbReference type="SAM" id="Phobius"/>
    </source>
</evidence>
<evidence type="ECO:0000313" key="3">
    <source>
        <dbReference type="EMBL" id="KAJ3481373.1"/>
    </source>
</evidence>
<feature type="transmembrane region" description="Helical" evidence="2">
    <location>
        <begin position="66"/>
        <end position="84"/>
    </location>
</feature>
<feature type="transmembrane region" description="Helical" evidence="2">
    <location>
        <begin position="96"/>
        <end position="115"/>
    </location>
</feature>
<comment type="caution">
    <text evidence="3">The sequence shown here is derived from an EMBL/GenBank/DDBJ whole genome shotgun (WGS) entry which is preliminary data.</text>
</comment>
<protein>
    <recommendedName>
        <fullName evidence="5">Transmembrane protein</fullName>
    </recommendedName>
</protein>
<proteinExistence type="predicted"/>
<sequence length="170" mass="18129">MLVFLPDETKKSKDVEALEDGVSEVSQAPPPYETGRLPEAGSSSSHDSTQVSPPPVPCGPTISRKWVYLCFLVANMVQLALYIITCLSPEDSGWVVITSIISAVFAGMSWIWSIVAPEHNLSARQLVAPPHGNTDFATDGNPSSNYGATGSSGERGTNTLPDPMKQVVRA</sequence>
<dbReference type="AlphaFoldDB" id="A0AAD5V3G8"/>
<dbReference type="Proteomes" id="UP001212997">
    <property type="component" value="Unassembled WGS sequence"/>
</dbReference>
<name>A0AAD5V3G8_9APHY</name>
<evidence type="ECO:0000313" key="4">
    <source>
        <dbReference type="Proteomes" id="UP001212997"/>
    </source>
</evidence>
<evidence type="ECO:0000256" key="1">
    <source>
        <dbReference type="SAM" id="MobiDB-lite"/>
    </source>
</evidence>
<feature type="region of interest" description="Disordered" evidence="1">
    <location>
        <begin position="132"/>
        <end position="170"/>
    </location>
</feature>
<feature type="compositionally biased region" description="Polar residues" evidence="1">
    <location>
        <begin position="140"/>
        <end position="160"/>
    </location>
</feature>
<accession>A0AAD5V3G8</accession>
<evidence type="ECO:0008006" key="5">
    <source>
        <dbReference type="Google" id="ProtNLM"/>
    </source>
</evidence>
<keyword evidence="2" id="KW-0472">Membrane</keyword>
<dbReference type="EMBL" id="JANAWD010000325">
    <property type="protein sequence ID" value="KAJ3481373.1"/>
    <property type="molecule type" value="Genomic_DNA"/>
</dbReference>
<organism evidence="3 4">
    <name type="scientific">Meripilus lineatus</name>
    <dbReference type="NCBI Taxonomy" id="2056292"/>
    <lineage>
        <taxon>Eukaryota</taxon>
        <taxon>Fungi</taxon>
        <taxon>Dikarya</taxon>
        <taxon>Basidiomycota</taxon>
        <taxon>Agaricomycotina</taxon>
        <taxon>Agaricomycetes</taxon>
        <taxon>Polyporales</taxon>
        <taxon>Meripilaceae</taxon>
        <taxon>Meripilus</taxon>
    </lineage>
</organism>
<keyword evidence="2" id="KW-0812">Transmembrane</keyword>
<keyword evidence="2" id="KW-1133">Transmembrane helix</keyword>
<reference evidence="3" key="1">
    <citation type="submission" date="2022-07" db="EMBL/GenBank/DDBJ databases">
        <title>Genome Sequence of Physisporinus lineatus.</title>
        <authorList>
            <person name="Buettner E."/>
        </authorList>
    </citation>
    <scope>NUCLEOTIDE SEQUENCE</scope>
    <source>
        <strain evidence="3">VT162</strain>
    </source>
</reference>
<gene>
    <name evidence="3" type="ORF">NLI96_g7703</name>
</gene>
<keyword evidence="4" id="KW-1185">Reference proteome</keyword>